<protein>
    <recommendedName>
        <fullName evidence="11">Probable nicotinate-nucleotide adenylyltransferase</fullName>
        <ecNumber evidence="11">2.7.7.18</ecNumber>
    </recommendedName>
    <alternativeName>
        <fullName evidence="11">Deamido-NAD(+) diphosphorylase</fullName>
    </alternativeName>
    <alternativeName>
        <fullName evidence="11">Deamido-NAD(+) pyrophosphorylase</fullName>
    </alternativeName>
    <alternativeName>
        <fullName evidence="11">Nicotinate mononucleotide adenylyltransferase</fullName>
        <shortName evidence="11">NaMN adenylyltransferase</shortName>
    </alternativeName>
</protein>
<evidence type="ECO:0000256" key="7">
    <source>
        <dbReference type="ARBA" id="ARBA00022741"/>
    </source>
</evidence>
<evidence type="ECO:0000256" key="4">
    <source>
        <dbReference type="ARBA" id="ARBA00022642"/>
    </source>
</evidence>
<dbReference type="RefSeq" id="WP_129469319.1">
    <property type="nucleotide sequence ID" value="NZ_SAWZ01000001.1"/>
</dbReference>
<evidence type="ECO:0000259" key="13">
    <source>
        <dbReference type="Pfam" id="PF01467"/>
    </source>
</evidence>
<dbReference type="SUPFAM" id="SSF52374">
    <property type="entry name" value="Nucleotidylyl transferase"/>
    <property type="match status" value="1"/>
</dbReference>
<evidence type="ECO:0000313" key="14">
    <source>
        <dbReference type="EMBL" id="RXR08426.1"/>
    </source>
</evidence>
<keyword evidence="8 11" id="KW-0067">ATP-binding</keyword>
<evidence type="ECO:0000313" key="15">
    <source>
        <dbReference type="Proteomes" id="UP000289784"/>
    </source>
</evidence>
<dbReference type="Gene3D" id="3.40.50.620">
    <property type="entry name" value="HUPs"/>
    <property type="match status" value="1"/>
</dbReference>
<dbReference type="NCBIfam" id="NF000839">
    <property type="entry name" value="PRK00071.1-1"/>
    <property type="match status" value="1"/>
</dbReference>
<dbReference type="InterPro" id="IPR014729">
    <property type="entry name" value="Rossmann-like_a/b/a_fold"/>
</dbReference>
<evidence type="ECO:0000256" key="6">
    <source>
        <dbReference type="ARBA" id="ARBA00022695"/>
    </source>
</evidence>
<keyword evidence="4 11" id="KW-0662">Pyridine nucleotide biosynthesis</keyword>
<dbReference type="InterPro" id="IPR005248">
    <property type="entry name" value="NadD/NMNAT"/>
</dbReference>
<keyword evidence="7 11" id="KW-0547">Nucleotide-binding</keyword>
<comment type="caution">
    <text evidence="14">The sequence shown here is derived from an EMBL/GenBank/DDBJ whole genome shotgun (WGS) entry which is preliminary data.</text>
</comment>
<comment type="catalytic activity">
    <reaction evidence="10 11">
        <text>nicotinate beta-D-ribonucleotide + ATP + H(+) = deamido-NAD(+) + diphosphate</text>
        <dbReference type="Rhea" id="RHEA:22860"/>
        <dbReference type="ChEBI" id="CHEBI:15378"/>
        <dbReference type="ChEBI" id="CHEBI:30616"/>
        <dbReference type="ChEBI" id="CHEBI:33019"/>
        <dbReference type="ChEBI" id="CHEBI:57502"/>
        <dbReference type="ChEBI" id="CHEBI:58437"/>
        <dbReference type="EC" id="2.7.7.18"/>
    </reaction>
</comment>
<evidence type="ECO:0000256" key="10">
    <source>
        <dbReference type="ARBA" id="ARBA00048721"/>
    </source>
</evidence>
<feature type="domain" description="Cytidyltransferase-like" evidence="13">
    <location>
        <begin position="58"/>
        <end position="236"/>
    </location>
</feature>
<accession>A0A4Q1K1G2</accession>
<evidence type="ECO:0000256" key="12">
    <source>
        <dbReference type="SAM" id="MobiDB-lite"/>
    </source>
</evidence>
<feature type="compositionally biased region" description="Basic and acidic residues" evidence="12">
    <location>
        <begin position="15"/>
        <end position="27"/>
    </location>
</feature>
<proteinExistence type="inferred from homology"/>
<name>A0A4Q1K1G2_9GAMM</name>
<dbReference type="UniPathway" id="UPA00253">
    <property type="reaction ID" value="UER00332"/>
</dbReference>
<dbReference type="EMBL" id="SAWZ01000001">
    <property type="protein sequence ID" value="RXR08426.1"/>
    <property type="molecule type" value="Genomic_DNA"/>
</dbReference>
<dbReference type="EC" id="2.7.7.18" evidence="11"/>
<evidence type="ECO:0000256" key="11">
    <source>
        <dbReference type="HAMAP-Rule" id="MF_00244"/>
    </source>
</evidence>
<gene>
    <name evidence="11" type="primary">nadD</name>
    <name evidence="14" type="ORF">EPA99_00935</name>
</gene>
<dbReference type="GO" id="GO:0009435">
    <property type="term" value="P:NAD+ biosynthetic process"/>
    <property type="evidence" value="ECO:0007669"/>
    <property type="project" value="UniProtKB-UniRule"/>
</dbReference>
<comment type="function">
    <text evidence="1 11">Catalyzes the reversible adenylation of nicotinate mononucleotide (NaMN) to nicotinic acid adenine dinucleotide (NaAD).</text>
</comment>
<sequence>MRAGTGDRGPGTREAQVRDAAHLEPPTDPRALGVTTATAAAAGPGSRVPGPRSPLHLIYGGTFDPVHLGHLGIARSARDALQVPVRLMPAADPPHRDIPGANAEQRAQMLELAVAGETGLLVDRRELQRAGRSYTVDTLEQIRGEIGPAQPLAILMGADSFAGLEAWHRWTELFTLAHLIVAARAGSPLGAGASQALAAQTTGRWVQEPEDLLHAPAGRLLQLPHTRQPESATEVRARIAVGGAWETLLPPPVARFIRMNRLYGAGPL</sequence>
<dbReference type="PANTHER" id="PTHR21342:SF0">
    <property type="entry name" value="BIFUNCTIONAL NMN ADENYLYLTRANSFERASE_NUDIX HYDROLASE"/>
    <property type="match status" value="1"/>
</dbReference>
<dbReference type="AlphaFoldDB" id="A0A4Q1K1G2"/>
<dbReference type="GO" id="GO:0004515">
    <property type="term" value="F:nicotinate-nucleotide adenylyltransferase activity"/>
    <property type="evidence" value="ECO:0007669"/>
    <property type="project" value="UniProtKB-UniRule"/>
</dbReference>
<dbReference type="GO" id="GO:0005524">
    <property type="term" value="F:ATP binding"/>
    <property type="evidence" value="ECO:0007669"/>
    <property type="project" value="UniProtKB-KW"/>
</dbReference>
<dbReference type="Proteomes" id="UP000289784">
    <property type="component" value="Unassembled WGS sequence"/>
</dbReference>
<dbReference type="CDD" id="cd02165">
    <property type="entry name" value="NMNAT"/>
    <property type="match status" value="1"/>
</dbReference>
<keyword evidence="6 11" id="KW-0548">Nucleotidyltransferase</keyword>
<evidence type="ECO:0000256" key="2">
    <source>
        <dbReference type="ARBA" id="ARBA00005019"/>
    </source>
</evidence>
<comment type="similarity">
    <text evidence="3 11">Belongs to the NadD family.</text>
</comment>
<evidence type="ECO:0000256" key="9">
    <source>
        <dbReference type="ARBA" id="ARBA00023027"/>
    </source>
</evidence>
<dbReference type="NCBIfam" id="TIGR00125">
    <property type="entry name" value="cyt_tran_rel"/>
    <property type="match status" value="1"/>
</dbReference>
<dbReference type="InterPro" id="IPR004821">
    <property type="entry name" value="Cyt_trans-like"/>
</dbReference>
<keyword evidence="9 11" id="KW-0520">NAD</keyword>
<organism evidence="14 15">
    <name type="scientific">Pseudoxanthomonas composti</name>
    <dbReference type="NCBI Taxonomy" id="2137479"/>
    <lineage>
        <taxon>Bacteria</taxon>
        <taxon>Pseudomonadati</taxon>
        <taxon>Pseudomonadota</taxon>
        <taxon>Gammaproteobacteria</taxon>
        <taxon>Lysobacterales</taxon>
        <taxon>Lysobacteraceae</taxon>
        <taxon>Pseudoxanthomonas</taxon>
    </lineage>
</organism>
<evidence type="ECO:0000256" key="8">
    <source>
        <dbReference type="ARBA" id="ARBA00022840"/>
    </source>
</evidence>
<reference evidence="14 15" key="1">
    <citation type="submission" date="2019-01" db="EMBL/GenBank/DDBJ databases">
        <title>Pseudoxanthomonas composti sp. nov., isolated from compost.</title>
        <authorList>
            <person name="Yang G."/>
        </authorList>
    </citation>
    <scope>NUCLEOTIDE SEQUENCE [LARGE SCALE GENOMIC DNA]</scope>
    <source>
        <strain evidence="14 15">GSS15</strain>
    </source>
</reference>
<dbReference type="PANTHER" id="PTHR21342">
    <property type="entry name" value="PHOSPHOPANTETHEINE ADENYLYLTRANSFERASE"/>
    <property type="match status" value="1"/>
</dbReference>
<feature type="region of interest" description="Disordered" evidence="12">
    <location>
        <begin position="1"/>
        <end position="33"/>
    </location>
</feature>
<dbReference type="NCBIfam" id="TIGR00482">
    <property type="entry name" value="nicotinate (nicotinamide) nucleotide adenylyltransferase"/>
    <property type="match status" value="1"/>
</dbReference>
<keyword evidence="5 11" id="KW-0808">Transferase</keyword>
<dbReference type="HAMAP" id="MF_00244">
    <property type="entry name" value="NaMN_adenylyltr"/>
    <property type="match status" value="1"/>
</dbReference>
<evidence type="ECO:0000256" key="1">
    <source>
        <dbReference type="ARBA" id="ARBA00002324"/>
    </source>
</evidence>
<comment type="pathway">
    <text evidence="2 11">Cofactor biosynthesis; NAD(+) biosynthesis; deamido-NAD(+) from nicotinate D-ribonucleotide: step 1/1.</text>
</comment>
<dbReference type="Pfam" id="PF01467">
    <property type="entry name" value="CTP_transf_like"/>
    <property type="match status" value="1"/>
</dbReference>
<evidence type="ECO:0000256" key="3">
    <source>
        <dbReference type="ARBA" id="ARBA00009014"/>
    </source>
</evidence>
<dbReference type="OrthoDB" id="5295945at2"/>
<keyword evidence="15" id="KW-1185">Reference proteome</keyword>
<evidence type="ECO:0000256" key="5">
    <source>
        <dbReference type="ARBA" id="ARBA00022679"/>
    </source>
</evidence>